<evidence type="ECO:0000313" key="7">
    <source>
        <dbReference type="Proteomes" id="UP000694405"/>
    </source>
</evidence>
<dbReference type="InterPro" id="IPR029776">
    <property type="entry name" value="TMEM179B"/>
</dbReference>
<keyword evidence="4" id="KW-0472">Membrane</keyword>
<sequence>MAASTLQLVELVLHGAAFLCCSLWILWGLMGGCHHHHPLLAARFVSWNGTTLVPKAFSHLSLCYFISGVSIVVALYCFASLLYGIFGCCTGETHWDRSWLRITLVVTIIILFFLLISACILRVGMDVLCASIMETKGHRIPLLGSNGAE</sequence>
<comment type="subcellular location">
    <subcellularLocation>
        <location evidence="1">Membrane</location>
        <topology evidence="1">Multi-pass membrane protein</topology>
    </subcellularLocation>
</comment>
<dbReference type="AlphaFoldDB" id="A0A8V5GYR2"/>
<reference evidence="6" key="2">
    <citation type="submission" date="2025-08" db="UniProtKB">
        <authorList>
            <consortium name="Ensembl"/>
        </authorList>
    </citation>
    <scope>IDENTIFICATION</scope>
</reference>
<evidence type="ECO:0000256" key="1">
    <source>
        <dbReference type="ARBA" id="ARBA00004141"/>
    </source>
</evidence>
<protein>
    <submittedName>
        <fullName evidence="6">Uncharacterized protein</fullName>
    </submittedName>
</protein>
<reference evidence="6" key="3">
    <citation type="submission" date="2025-09" db="UniProtKB">
        <authorList>
            <consortium name="Ensembl"/>
        </authorList>
    </citation>
    <scope>IDENTIFICATION</scope>
</reference>
<dbReference type="Proteomes" id="UP000694405">
    <property type="component" value="Chromosome 22"/>
</dbReference>
<evidence type="ECO:0000256" key="5">
    <source>
        <dbReference type="ARBA" id="ARBA00093776"/>
    </source>
</evidence>
<keyword evidence="3" id="KW-1133">Transmembrane helix</keyword>
<dbReference type="InterPro" id="IPR059010">
    <property type="entry name" value="TMEM179-179B"/>
</dbReference>
<evidence type="ECO:0000256" key="2">
    <source>
        <dbReference type="ARBA" id="ARBA00022692"/>
    </source>
</evidence>
<dbReference type="PANTHER" id="PTHR31056">
    <property type="entry name" value="TRANSMEMBRANE PROTEIN 179B"/>
    <property type="match status" value="1"/>
</dbReference>
<keyword evidence="7" id="KW-1185">Reference proteome</keyword>
<proteinExistence type="inferred from homology"/>
<keyword evidence="2" id="KW-0812">Transmembrane</keyword>
<comment type="similarity">
    <text evidence="5">Belongs to the TMEM179 family.</text>
</comment>
<dbReference type="PANTHER" id="PTHR31056:SF1">
    <property type="entry name" value="TRANSMEMBRANE PROTEIN 179B"/>
    <property type="match status" value="1"/>
</dbReference>
<organism evidence="6 7">
    <name type="scientific">Melopsittacus undulatus</name>
    <name type="common">Budgerigar</name>
    <name type="synonym">Psittacus undulatus</name>
    <dbReference type="NCBI Taxonomy" id="13146"/>
    <lineage>
        <taxon>Eukaryota</taxon>
        <taxon>Metazoa</taxon>
        <taxon>Chordata</taxon>
        <taxon>Craniata</taxon>
        <taxon>Vertebrata</taxon>
        <taxon>Euteleostomi</taxon>
        <taxon>Archelosauria</taxon>
        <taxon>Archosauria</taxon>
        <taxon>Dinosauria</taxon>
        <taxon>Saurischia</taxon>
        <taxon>Theropoda</taxon>
        <taxon>Coelurosauria</taxon>
        <taxon>Aves</taxon>
        <taxon>Neognathae</taxon>
        <taxon>Neoaves</taxon>
        <taxon>Telluraves</taxon>
        <taxon>Australaves</taxon>
        <taxon>Psittaciformes</taxon>
        <taxon>Psittaculidae</taxon>
        <taxon>Melopsittacus</taxon>
    </lineage>
</organism>
<name>A0A8V5GYR2_MELUD</name>
<evidence type="ECO:0000256" key="4">
    <source>
        <dbReference type="ARBA" id="ARBA00023136"/>
    </source>
</evidence>
<dbReference type="Ensembl" id="ENSMUNT00000029555.1">
    <property type="protein sequence ID" value="ENSMUNP00000030299.1"/>
    <property type="gene ID" value="ENSMUNG00000022053.1"/>
</dbReference>
<evidence type="ECO:0000313" key="6">
    <source>
        <dbReference type="Ensembl" id="ENSMUNP00000030299.1"/>
    </source>
</evidence>
<accession>A0A8V5GYR2</accession>
<reference evidence="6" key="1">
    <citation type="submission" date="2020-03" db="EMBL/GenBank/DDBJ databases">
        <title>Melopsittacus undulatus (budgerigar) genome, bMelUnd1, maternal haplotype with Z.</title>
        <authorList>
            <person name="Gedman G."/>
            <person name="Mountcastle J."/>
            <person name="Haase B."/>
            <person name="Formenti G."/>
            <person name="Wright T."/>
            <person name="Apodaca J."/>
            <person name="Pelan S."/>
            <person name="Chow W."/>
            <person name="Rhie A."/>
            <person name="Howe K."/>
            <person name="Fedrigo O."/>
            <person name="Jarvis E.D."/>
        </authorList>
    </citation>
    <scope>NUCLEOTIDE SEQUENCE [LARGE SCALE GENOMIC DNA]</scope>
</reference>
<evidence type="ECO:0000256" key="3">
    <source>
        <dbReference type="ARBA" id="ARBA00022989"/>
    </source>
</evidence>
<dbReference type="Pfam" id="PF26158">
    <property type="entry name" value="Claudin_TMEM179-179B"/>
    <property type="match status" value="1"/>
</dbReference>